<comment type="caution">
    <text evidence="1">The sequence shown here is derived from an EMBL/GenBank/DDBJ whole genome shotgun (WGS) entry which is preliminary data.</text>
</comment>
<dbReference type="Pfam" id="PF09148">
    <property type="entry name" value="DUF1934"/>
    <property type="match status" value="1"/>
</dbReference>
<organism evidence="1 2">
    <name type="scientific">Pontibacillus yanchengensis</name>
    <dbReference type="NCBI Taxonomy" id="462910"/>
    <lineage>
        <taxon>Bacteria</taxon>
        <taxon>Bacillati</taxon>
        <taxon>Bacillota</taxon>
        <taxon>Bacilli</taxon>
        <taxon>Bacillales</taxon>
        <taxon>Bacillaceae</taxon>
        <taxon>Pontibacillus</taxon>
    </lineage>
</organism>
<accession>A0A6I5A621</accession>
<reference evidence="1 2" key="1">
    <citation type="submission" date="2019-11" db="EMBL/GenBank/DDBJ databases">
        <title>Genome sequences of 17 halophilic strains isolated from different environments.</title>
        <authorList>
            <person name="Furrow R.E."/>
        </authorList>
    </citation>
    <scope>NUCLEOTIDE SEQUENCE [LARGE SCALE GENOMIC DNA]</scope>
    <source>
        <strain evidence="1 2">22514_16_FS</strain>
    </source>
</reference>
<proteinExistence type="predicted"/>
<dbReference type="Proteomes" id="UP000468638">
    <property type="component" value="Unassembled WGS sequence"/>
</dbReference>
<dbReference type="EMBL" id="WMEQ01000020">
    <property type="protein sequence ID" value="MYL35708.1"/>
    <property type="molecule type" value="Genomic_DNA"/>
</dbReference>
<dbReference type="Gene3D" id="2.40.128.20">
    <property type="match status" value="1"/>
</dbReference>
<dbReference type="InterPro" id="IPR012674">
    <property type="entry name" value="Calycin"/>
</dbReference>
<gene>
    <name evidence="1" type="ORF">GLW05_19195</name>
</gene>
<dbReference type="InterPro" id="IPR015231">
    <property type="entry name" value="DUF1934"/>
</dbReference>
<evidence type="ECO:0000313" key="2">
    <source>
        <dbReference type="Proteomes" id="UP000468638"/>
    </source>
</evidence>
<dbReference type="AlphaFoldDB" id="A0A6I5A621"/>
<evidence type="ECO:0000313" key="1">
    <source>
        <dbReference type="EMBL" id="MYL35708.1"/>
    </source>
</evidence>
<name>A0A6I5A621_9BACI</name>
<sequence length="150" mass="17473">MTSELSDERTPIQVKLVTEIKNQDHTDEIVVEESGDFIHKGNAYILRFTEHHDEEQPIDNLVTIHPDKVIVRRTGPVRMNQVFRENAITENVYYHPYGKFHMQTTTKSITLEESSDQIKGKLMISYDLEMNGQDKQGHRLSLRYNEEGQS</sequence>
<protein>
    <submittedName>
        <fullName evidence="1">DUF1934 family protein</fullName>
    </submittedName>
</protein>
<dbReference type="SUPFAM" id="SSF50814">
    <property type="entry name" value="Lipocalins"/>
    <property type="match status" value="1"/>
</dbReference>